<feature type="compositionally biased region" description="Polar residues" evidence="1">
    <location>
        <begin position="19"/>
        <end position="29"/>
    </location>
</feature>
<dbReference type="EMBL" id="ATMH01008002">
    <property type="protein sequence ID" value="EPY22957.1"/>
    <property type="molecule type" value="Genomic_DNA"/>
</dbReference>
<protein>
    <submittedName>
        <fullName evidence="2">Uncharacterized protein</fullName>
    </submittedName>
</protein>
<comment type="caution">
    <text evidence="2">The sequence shown here is derived from an EMBL/GenBank/DDBJ whole genome shotgun (WGS) entry which is preliminary data.</text>
</comment>
<evidence type="ECO:0000256" key="1">
    <source>
        <dbReference type="SAM" id="MobiDB-lite"/>
    </source>
</evidence>
<evidence type="ECO:0000313" key="2">
    <source>
        <dbReference type="EMBL" id="EPY22957.1"/>
    </source>
</evidence>
<proteinExistence type="predicted"/>
<evidence type="ECO:0000313" key="3">
    <source>
        <dbReference type="Proteomes" id="UP000015354"/>
    </source>
</evidence>
<feature type="region of interest" description="Disordered" evidence="1">
    <location>
        <begin position="5"/>
        <end position="29"/>
    </location>
</feature>
<dbReference type="AlphaFoldDB" id="S9TWT5"/>
<keyword evidence="3" id="KW-1185">Reference proteome</keyword>
<name>S9TWT5_9TRYP</name>
<reference evidence="2 3" key="1">
    <citation type="journal article" date="2013" name="PLoS ONE">
        <title>Predicting the Proteins of Angomonas deanei, Strigomonas culicis and Their Respective Endosymbionts Reveals New Aspects of the Trypanosomatidae Family.</title>
        <authorList>
            <person name="Motta M.C."/>
            <person name="Martins A.C."/>
            <person name="de Souza S.S."/>
            <person name="Catta-Preta C.M."/>
            <person name="Silva R."/>
            <person name="Klein C.C."/>
            <person name="de Almeida L.G."/>
            <person name="de Lima Cunha O."/>
            <person name="Ciapina L.P."/>
            <person name="Brocchi M."/>
            <person name="Colabardini A.C."/>
            <person name="de Araujo Lima B."/>
            <person name="Machado C.R."/>
            <person name="de Almeida Soares C.M."/>
            <person name="Probst C.M."/>
            <person name="de Menezes C.B."/>
            <person name="Thompson C.E."/>
            <person name="Bartholomeu D.C."/>
            <person name="Gradia D.F."/>
            <person name="Pavoni D.P."/>
            <person name="Grisard E.C."/>
            <person name="Fantinatti-Garboggini F."/>
            <person name="Marchini F.K."/>
            <person name="Rodrigues-Luiz G.F."/>
            <person name="Wagner G."/>
            <person name="Goldman G.H."/>
            <person name="Fietto J.L."/>
            <person name="Elias M.C."/>
            <person name="Goldman M.H."/>
            <person name="Sagot M.F."/>
            <person name="Pereira M."/>
            <person name="Stoco P.H."/>
            <person name="de Mendonca-Neto R.P."/>
            <person name="Teixeira S.M."/>
            <person name="Maciel T.E."/>
            <person name="de Oliveira Mendes T.A."/>
            <person name="Urmenyi T.P."/>
            <person name="de Souza W."/>
            <person name="Schenkman S."/>
            <person name="de Vasconcelos A.T."/>
        </authorList>
    </citation>
    <scope>NUCLEOTIDE SEQUENCE [LARGE SCALE GENOMIC DNA]</scope>
</reference>
<organism evidence="2 3">
    <name type="scientific">Strigomonas culicis</name>
    <dbReference type="NCBI Taxonomy" id="28005"/>
    <lineage>
        <taxon>Eukaryota</taxon>
        <taxon>Discoba</taxon>
        <taxon>Euglenozoa</taxon>
        <taxon>Kinetoplastea</taxon>
        <taxon>Metakinetoplastina</taxon>
        <taxon>Trypanosomatida</taxon>
        <taxon>Trypanosomatidae</taxon>
        <taxon>Strigomonadinae</taxon>
        <taxon>Strigomonas</taxon>
    </lineage>
</organism>
<feature type="compositionally biased region" description="Acidic residues" evidence="1">
    <location>
        <begin position="5"/>
        <end position="16"/>
    </location>
</feature>
<accession>S9TWT5</accession>
<dbReference type="Proteomes" id="UP000015354">
    <property type="component" value="Unassembled WGS sequence"/>
</dbReference>
<gene>
    <name evidence="2" type="ORF">STCU_08002</name>
</gene>
<dbReference type="OrthoDB" id="270946at2759"/>
<sequence length="300" mass="33288">MFVEVDFDQEDANEELDSQHLSATASSQTAKRDTVTMRFHQPGDPAFSVVAGAVVDNEEQNAMSERLANGDGWLTTDCHCLRCESLRVLDKLQSFQHVHRVHGGKVILVLLDLDNFGFNQFKSVPPQPAAGEPNCFAHIFVWCFFGSCFTRYHSFWPSDETVLLPFQQPGAAPQRAGALCVTGDSVWKHLVLNKQVHFTPCGGQSQGADNVIVEVVRSFSLTHPLILVTGDNGLLQYISSHTRSVGKKSRRDDDSRADTVDFASPNLDFVNTLVSGKRFIPVWRDLSSKVHQMVASGRRT</sequence>